<reference evidence="2" key="1">
    <citation type="journal article" date="2023" name="Int. J. Syst. Evol. Microbiol.">
        <title>Methylocystis iwaonis sp. nov., a type II methane-oxidizing bacterium from surface soil of a rice paddy field in Japan, and emended description of the genus Methylocystis (ex Whittenbury et al. 1970) Bowman et al. 1993.</title>
        <authorList>
            <person name="Kaise H."/>
            <person name="Sawadogo J.B."/>
            <person name="Alam M.S."/>
            <person name="Ueno C."/>
            <person name="Dianou D."/>
            <person name="Shinjo R."/>
            <person name="Asakawa S."/>
        </authorList>
    </citation>
    <scope>NUCLEOTIDE SEQUENCE</scope>
    <source>
        <strain evidence="2">LMG27198</strain>
    </source>
</reference>
<dbReference type="EMBL" id="BSEC01000001">
    <property type="protein sequence ID" value="GLI94659.1"/>
    <property type="molecule type" value="Genomic_DNA"/>
</dbReference>
<organism evidence="2 3">
    <name type="scientific">Methylocystis echinoides</name>
    <dbReference type="NCBI Taxonomy" id="29468"/>
    <lineage>
        <taxon>Bacteria</taxon>
        <taxon>Pseudomonadati</taxon>
        <taxon>Pseudomonadota</taxon>
        <taxon>Alphaproteobacteria</taxon>
        <taxon>Hyphomicrobiales</taxon>
        <taxon>Methylocystaceae</taxon>
        <taxon>Methylocystis</taxon>
    </lineage>
</organism>
<dbReference type="Proteomes" id="UP001144323">
    <property type="component" value="Unassembled WGS sequence"/>
</dbReference>
<evidence type="ECO:0000256" key="1">
    <source>
        <dbReference type="SAM" id="MobiDB-lite"/>
    </source>
</evidence>
<comment type="caution">
    <text evidence="2">The sequence shown here is derived from an EMBL/GenBank/DDBJ whole genome shotgun (WGS) entry which is preliminary data.</text>
</comment>
<accession>A0A9W6LTR2</accession>
<proteinExistence type="predicted"/>
<name>A0A9W6LTR2_9HYPH</name>
<sequence>MRKGGETISLSAASAASNMTVIKRSQSAARDATALHMALPGQGRKRGGAETAAPMVSHDR</sequence>
<evidence type="ECO:0000313" key="2">
    <source>
        <dbReference type="EMBL" id="GLI94659.1"/>
    </source>
</evidence>
<evidence type="ECO:0000313" key="3">
    <source>
        <dbReference type="Proteomes" id="UP001144323"/>
    </source>
</evidence>
<keyword evidence="3" id="KW-1185">Reference proteome</keyword>
<feature type="region of interest" description="Disordered" evidence="1">
    <location>
        <begin position="32"/>
        <end position="60"/>
    </location>
</feature>
<dbReference type="AlphaFoldDB" id="A0A9W6LTR2"/>
<protein>
    <submittedName>
        <fullName evidence="2">Uncharacterized protein</fullName>
    </submittedName>
</protein>
<gene>
    <name evidence="2" type="ORF">LMG27198_36510</name>
</gene>